<evidence type="ECO:0000256" key="7">
    <source>
        <dbReference type="ARBA" id="ARBA00022833"/>
    </source>
</evidence>
<gene>
    <name evidence="11" type="primary">pduL</name>
    <name evidence="11" type="ORF">IAD49_00985</name>
</gene>
<evidence type="ECO:0000256" key="4">
    <source>
        <dbReference type="ARBA" id="ARBA00020837"/>
    </source>
</evidence>
<evidence type="ECO:0000313" key="12">
    <source>
        <dbReference type="Proteomes" id="UP000824087"/>
    </source>
</evidence>
<dbReference type="EMBL" id="DVML01000007">
    <property type="protein sequence ID" value="HIU22134.1"/>
    <property type="molecule type" value="Genomic_DNA"/>
</dbReference>
<accession>A0A9D1L243</accession>
<dbReference type="GO" id="GO:0016747">
    <property type="term" value="F:acyltransferase activity, transferring groups other than amino-acyl groups"/>
    <property type="evidence" value="ECO:0007669"/>
    <property type="project" value="InterPro"/>
</dbReference>
<keyword evidence="7" id="KW-0862">Zinc</keyword>
<comment type="catalytic activity">
    <reaction evidence="9 10">
        <text>propanoyl-CoA + phosphate = propanoyl phosphate + CoA</text>
        <dbReference type="Rhea" id="RHEA:28046"/>
        <dbReference type="ChEBI" id="CHEBI:43474"/>
        <dbReference type="ChEBI" id="CHEBI:57287"/>
        <dbReference type="ChEBI" id="CHEBI:57392"/>
        <dbReference type="ChEBI" id="CHEBI:58933"/>
        <dbReference type="EC" id="2.3.1.222"/>
    </reaction>
</comment>
<evidence type="ECO:0000256" key="5">
    <source>
        <dbReference type="ARBA" id="ARBA00022679"/>
    </source>
</evidence>
<keyword evidence="6" id="KW-0479">Metal-binding</keyword>
<sequence length="193" mass="20996">MKVTVGVSNRHVHLTKSDLETLFGIGHELTKVKDINQPGQFASAEMVTLKTEKNEIKKVRVLGPIRPYTQVEISKTDAFTLGLKPPMRESGDVVGSAPITLIGPNGTIDLKEGCIIATRHIHATKEDAKRLGLEGIDKVSVRVGGEKGGVMENVSVRVADNSYYEMHIDTDDANAHFISNGDEVEIILPNAKN</sequence>
<reference evidence="11" key="1">
    <citation type="submission" date="2020-10" db="EMBL/GenBank/DDBJ databases">
        <authorList>
            <person name="Gilroy R."/>
        </authorList>
    </citation>
    <scope>NUCLEOTIDE SEQUENCE</scope>
    <source>
        <strain evidence="11">CHK197-8231</strain>
    </source>
</reference>
<comment type="similarity">
    <text evidence="2 10">Belongs to the PduL family.</text>
</comment>
<comment type="pathway">
    <text evidence="10">Polyol metabolism; 1,2-propanediol degradation.</text>
</comment>
<dbReference type="EC" id="2.3.1.222" evidence="3 10"/>
<dbReference type="NCBIfam" id="NF011652">
    <property type="entry name" value="PRK15070.1"/>
    <property type="match status" value="1"/>
</dbReference>
<evidence type="ECO:0000313" key="11">
    <source>
        <dbReference type="EMBL" id="HIU22134.1"/>
    </source>
</evidence>
<name>A0A9D1L243_9BACT</name>
<organism evidence="11 12">
    <name type="scientific">Candidatus Fimihabitans intestinipullorum</name>
    <dbReference type="NCBI Taxonomy" id="2840820"/>
    <lineage>
        <taxon>Bacteria</taxon>
        <taxon>Bacillati</taxon>
        <taxon>Mycoplasmatota</taxon>
        <taxon>Mycoplasmatota incertae sedis</taxon>
        <taxon>Candidatus Fimihabitans</taxon>
    </lineage>
</organism>
<evidence type="ECO:0000256" key="8">
    <source>
        <dbReference type="ARBA" id="ARBA00023315"/>
    </source>
</evidence>
<evidence type="ECO:0000256" key="9">
    <source>
        <dbReference type="ARBA" id="ARBA00047589"/>
    </source>
</evidence>
<dbReference type="Proteomes" id="UP000824087">
    <property type="component" value="Unassembled WGS sequence"/>
</dbReference>
<evidence type="ECO:0000256" key="3">
    <source>
        <dbReference type="ARBA" id="ARBA00012206"/>
    </source>
</evidence>
<evidence type="ECO:0000256" key="1">
    <source>
        <dbReference type="ARBA" id="ARBA00001947"/>
    </source>
</evidence>
<dbReference type="Pfam" id="PF06130">
    <property type="entry name" value="PTAC"/>
    <property type="match status" value="1"/>
</dbReference>
<dbReference type="AlphaFoldDB" id="A0A9D1L243"/>
<proteinExistence type="inferred from homology"/>
<evidence type="ECO:0000256" key="2">
    <source>
        <dbReference type="ARBA" id="ARBA00007342"/>
    </source>
</evidence>
<keyword evidence="8 10" id="KW-0012">Acyltransferase</keyword>
<dbReference type="GO" id="GO:0046872">
    <property type="term" value="F:metal ion binding"/>
    <property type="evidence" value="ECO:0007669"/>
    <property type="project" value="UniProtKB-KW"/>
</dbReference>
<dbReference type="PANTHER" id="PTHR39453">
    <property type="entry name" value="PHOSPHATE PROPANOYLTRANSFERASE"/>
    <property type="match status" value="1"/>
</dbReference>
<reference evidence="11" key="2">
    <citation type="journal article" date="2021" name="PeerJ">
        <title>Extensive microbial diversity within the chicken gut microbiome revealed by metagenomics and culture.</title>
        <authorList>
            <person name="Gilroy R."/>
            <person name="Ravi A."/>
            <person name="Getino M."/>
            <person name="Pursley I."/>
            <person name="Horton D.L."/>
            <person name="Alikhan N.F."/>
            <person name="Baker D."/>
            <person name="Gharbi K."/>
            <person name="Hall N."/>
            <person name="Watson M."/>
            <person name="Adriaenssens E.M."/>
            <person name="Foster-Nyarko E."/>
            <person name="Jarju S."/>
            <person name="Secka A."/>
            <person name="Antonio M."/>
            <person name="Oren A."/>
            <person name="Chaudhuri R.R."/>
            <person name="La Ragione R."/>
            <person name="Hildebrand F."/>
            <person name="Pallen M.J."/>
        </authorList>
    </citation>
    <scope>NUCLEOTIDE SEQUENCE</scope>
    <source>
        <strain evidence="11">CHK197-8231</strain>
    </source>
</reference>
<dbReference type="InterPro" id="IPR008300">
    <property type="entry name" value="PTAC"/>
</dbReference>
<comment type="function">
    <text evidence="10">Involved in 1,2-propanediol (1,2-PD) degradation by catalyzing the conversion of propanoyl-CoA to propanoyl-phosphate.</text>
</comment>
<protein>
    <recommendedName>
        <fullName evidence="4 10">Phosphate propanoyltransferase</fullName>
        <ecNumber evidence="3 10">2.3.1.222</ecNumber>
    </recommendedName>
</protein>
<dbReference type="PANTHER" id="PTHR39453:SF1">
    <property type="entry name" value="PHOSPHATE PROPANOYLTRANSFERASE"/>
    <property type="match status" value="1"/>
</dbReference>
<evidence type="ECO:0000256" key="10">
    <source>
        <dbReference type="PIRNR" id="PIRNR010130"/>
    </source>
</evidence>
<dbReference type="PIRSF" id="PIRSF010130">
    <property type="entry name" value="PduL"/>
    <property type="match status" value="1"/>
</dbReference>
<evidence type="ECO:0000256" key="6">
    <source>
        <dbReference type="ARBA" id="ARBA00022723"/>
    </source>
</evidence>
<keyword evidence="5 10" id="KW-0808">Transferase</keyword>
<comment type="caution">
    <text evidence="11">The sequence shown here is derived from an EMBL/GenBank/DDBJ whole genome shotgun (WGS) entry which is preliminary data.</text>
</comment>
<comment type="cofactor">
    <cofactor evidence="1">
        <name>Zn(2+)</name>
        <dbReference type="ChEBI" id="CHEBI:29105"/>
    </cofactor>
</comment>